<dbReference type="InterPro" id="IPR035979">
    <property type="entry name" value="RBD_domain_sf"/>
</dbReference>
<dbReference type="GO" id="GO:0003723">
    <property type="term" value="F:RNA binding"/>
    <property type="evidence" value="ECO:0007669"/>
    <property type="project" value="UniProtKB-UniRule"/>
</dbReference>
<evidence type="ECO:0000313" key="6">
    <source>
        <dbReference type="Proteomes" id="UP000054279"/>
    </source>
</evidence>
<dbReference type="HOGENOM" id="CLU_034595_4_1_1"/>
<evidence type="ECO:0000313" key="5">
    <source>
        <dbReference type="EMBL" id="KIJ29118.1"/>
    </source>
</evidence>
<dbReference type="Proteomes" id="UP000054279">
    <property type="component" value="Unassembled WGS sequence"/>
</dbReference>
<evidence type="ECO:0000256" key="3">
    <source>
        <dbReference type="SAM" id="MobiDB-lite"/>
    </source>
</evidence>
<protein>
    <recommendedName>
        <fullName evidence="4">RRM domain-containing protein</fullName>
    </recommendedName>
</protein>
<dbReference type="PANTHER" id="PTHR10352">
    <property type="entry name" value="EUKARYOTIC TRANSLATION INITIATION FACTOR 3 SUBUNIT G"/>
    <property type="match status" value="1"/>
</dbReference>
<evidence type="ECO:0000259" key="4">
    <source>
        <dbReference type="PROSITE" id="PS50102"/>
    </source>
</evidence>
<sequence length="164" mass="18122">DAAPAADTAAAGTSTGKYVPPSMRSGAGRGAGESMFRSRCVYRSITFYLLIYLCRDDLPTLRVTNVSEDASDNDLRELFSVCGRVARVYIGKDRETGIGKGYAFISFEDRAAAQKAIEKMNGRGYDNLILNVAWSRKYSLIDICWAVTYAFSFFVEPREQRPGA</sequence>
<dbReference type="SUPFAM" id="SSF54928">
    <property type="entry name" value="RNA-binding domain, RBD"/>
    <property type="match status" value="1"/>
</dbReference>
<keyword evidence="1 2" id="KW-0694">RNA-binding</keyword>
<name>A0A0C9THY1_SPHS4</name>
<feature type="region of interest" description="Disordered" evidence="3">
    <location>
        <begin position="1"/>
        <end position="32"/>
    </location>
</feature>
<evidence type="ECO:0000256" key="2">
    <source>
        <dbReference type="PROSITE-ProRule" id="PRU00176"/>
    </source>
</evidence>
<feature type="non-terminal residue" evidence="5">
    <location>
        <position position="1"/>
    </location>
</feature>
<dbReference type="InterPro" id="IPR012677">
    <property type="entry name" value="Nucleotide-bd_a/b_plait_sf"/>
</dbReference>
<accession>A0A0C9THY1</accession>
<proteinExistence type="predicted"/>
<feature type="compositionally biased region" description="Low complexity" evidence="3">
    <location>
        <begin position="1"/>
        <end position="11"/>
    </location>
</feature>
<dbReference type="CDD" id="cd12408">
    <property type="entry name" value="RRM_eIF3G_like"/>
    <property type="match status" value="1"/>
</dbReference>
<reference evidence="5 6" key="1">
    <citation type="submission" date="2014-06" db="EMBL/GenBank/DDBJ databases">
        <title>Evolutionary Origins and Diversification of the Mycorrhizal Mutualists.</title>
        <authorList>
            <consortium name="DOE Joint Genome Institute"/>
            <consortium name="Mycorrhizal Genomics Consortium"/>
            <person name="Kohler A."/>
            <person name="Kuo A."/>
            <person name="Nagy L.G."/>
            <person name="Floudas D."/>
            <person name="Copeland A."/>
            <person name="Barry K.W."/>
            <person name="Cichocki N."/>
            <person name="Veneault-Fourrey C."/>
            <person name="LaButti K."/>
            <person name="Lindquist E.A."/>
            <person name="Lipzen A."/>
            <person name="Lundell T."/>
            <person name="Morin E."/>
            <person name="Murat C."/>
            <person name="Riley R."/>
            <person name="Ohm R."/>
            <person name="Sun H."/>
            <person name="Tunlid A."/>
            <person name="Henrissat B."/>
            <person name="Grigoriev I.V."/>
            <person name="Hibbett D.S."/>
            <person name="Martin F."/>
        </authorList>
    </citation>
    <scope>NUCLEOTIDE SEQUENCE [LARGE SCALE GENOMIC DNA]</scope>
    <source>
        <strain evidence="5 6">SS14</strain>
    </source>
</reference>
<feature type="domain" description="RRM" evidence="4">
    <location>
        <begin position="59"/>
        <end position="137"/>
    </location>
</feature>
<dbReference type="InterPro" id="IPR034240">
    <property type="entry name" value="eIF3G_RRM"/>
</dbReference>
<keyword evidence="6" id="KW-1185">Reference proteome</keyword>
<dbReference type="InterPro" id="IPR000504">
    <property type="entry name" value="RRM_dom"/>
</dbReference>
<dbReference type="Gene3D" id="3.30.70.330">
    <property type="match status" value="1"/>
</dbReference>
<organism evidence="5 6">
    <name type="scientific">Sphaerobolus stellatus (strain SS14)</name>
    <dbReference type="NCBI Taxonomy" id="990650"/>
    <lineage>
        <taxon>Eukaryota</taxon>
        <taxon>Fungi</taxon>
        <taxon>Dikarya</taxon>
        <taxon>Basidiomycota</taxon>
        <taxon>Agaricomycotina</taxon>
        <taxon>Agaricomycetes</taxon>
        <taxon>Phallomycetidae</taxon>
        <taxon>Geastrales</taxon>
        <taxon>Sphaerobolaceae</taxon>
        <taxon>Sphaerobolus</taxon>
    </lineage>
</organism>
<evidence type="ECO:0000256" key="1">
    <source>
        <dbReference type="ARBA" id="ARBA00022884"/>
    </source>
</evidence>
<dbReference type="OrthoDB" id="639027at2759"/>
<dbReference type="EMBL" id="KN837290">
    <property type="protein sequence ID" value="KIJ29118.1"/>
    <property type="molecule type" value="Genomic_DNA"/>
</dbReference>
<dbReference type="AlphaFoldDB" id="A0A0C9THY1"/>
<gene>
    <name evidence="5" type="ORF">M422DRAFT_188952</name>
</gene>
<dbReference type="PROSITE" id="PS50102">
    <property type="entry name" value="RRM"/>
    <property type="match status" value="1"/>
</dbReference>
<dbReference type="Pfam" id="PF00076">
    <property type="entry name" value="RRM_1"/>
    <property type="match status" value="1"/>
</dbReference>
<dbReference type="SMART" id="SM00360">
    <property type="entry name" value="RRM"/>
    <property type="match status" value="1"/>
</dbReference>